<dbReference type="Proteomes" id="UP000265419">
    <property type="component" value="Unassembled WGS sequence"/>
</dbReference>
<dbReference type="RefSeq" id="WP_119425954.1">
    <property type="nucleotide sequence ID" value="NZ_QQXK01000043.1"/>
</dbReference>
<proteinExistence type="predicted"/>
<gene>
    <name evidence="1" type="ORF">DWB68_15125</name>
</gene>
<accession>A0A399J9W7</accession>
<reference evidence="1 2" key="1">
    <citation type="submission" date="2018-07" db="EMBL/GenBank/DDBJ databases">
        <title>Arthrobacter sp. nov., isolated from raw cow's milk with high bacterial count.</title>
        <authorList>
            <person name="Hahne J."/>
            <person name="Isele D."/>
            <person name="Lipski A."/>
        </authorList>
    </citation>
    <scope>NUCLEOTIDE SEQUENCE [LARGE SCALE GENOMIC DNA]</scope>
    <source>
        <strain evidence="1 2">JZ R-35</strain>
    </source>
</reference>
<keyword evidence="2" id="KW-1185">Reference proteome</keyword>
<name>A0A399J9W7_9MICC</name>
<evidence type="ECO:0000313" key="1">
    <source>
        <dbReference type="EMBL" id="RII40979.1"/>
    </source>
</evidence>
<comment type="caution">
    <text evidence="1">The sequence shown here is derived from an EMBL/GenBank/DDBJ whole genome shotgun (WGS) entry which is preliminary data.</text>
</comment>
<protein>
    <submittedName>
        <fullName evidence="1">Uncharacterized protein</fullName>
    </submittedName>
</protein>
<evidence type="ECO:0000313" key="2">
    <source>
        <dbReference type="Proteomes" id="UP000265419"/>
    </source>
</evidence>
<sequence>MTAIFDTDSDLALARQRAMLERSLDYWDGQGLPRESFLAVAYDGDVEALDHAARMVAEARGLVEADHEIVTRTVVCGLAAWAVPITPEPEAS</sequence>
<dbReference type="AlphaFoldDB" id="A0A399J9W7"/>
<dbReference type="EMBL" id="QQXK01000043">
    <property type="protein sequence ID" value="RII40979.1"/>
    <property type="molecule type" value="Genomic_DNA"/>
</dbReference>
<organism evidence="1 2">
    <name type="scientific">Galactobacter valiniphilus</name>
    <dbReference type="NCBI Taxonomy" id="2676122"/>
    <lineage>
        <taxon>Bacteria</taxon>
        <taxon>Bacillati</taxon>
        <taxon>Actinomycetota</taxon>
        <taxon>Actinomycetes</taxon>
        <taxon>Micrococcales</taxon>
        <taxon>Micrococcaceae</taxon>
        <taxon>Galactobacter</taxon>
    </lineage>
</organism>